<dbReference type="STRING" id="288768.SAMEA3906486_02165"/>
<feature type="signal peptide" evidence="16">
    <location>
        <begin position="1"/>
        <end position="36"/>
    </location>
</feature>
<protein>
    <submittedName>
        <fullName evidence="18">Ferric-siderophore receptor</fullName>
    </submittedName>
</protein>
<evidence type="ECO:0000256" key="4">
    <source>
        <dbReference type="ARBA" id="ARBA00022452"/>
    </source>
</evidence>
<dbReference type="InterPro" id="IPR010105">
    <property type="entry name" value="TonB_sidphr_rcpt"/>
</dbReference>
<keyword evidence="9" id="KW-0406">Ion transport</keyword>
<organism evidence="18 19">
    <name type="scientific">Bordetella ansorpii</name>
    <dbReference type="NCBI Taxonomy" id="288768"/>
    <lineage>
        <taxon>Bacteria</taxon>
        <taxon>Pseudomonadati</taxon>
        <taxon>Pseudomonadota</taxon>
        <taxon>Betaproteobacteria</taxon>
        <taxon>Burkholderiales</taxon>
        <taxon>Alcaligenaceae</taxon>
        <taxon>Bordetella</taxon>
    </lineage>
</organism>
<dbReference type="InterPro" id="IPR037066">
    <property type="entry name" value="Plug_dom_sf"/>
</dbReference>
<comment type="similarity">
    <text evidence="2 14 15">Belongs to the TonB-dependent receptor family.</text>
</comment>
<feature type="chain" id="PRO_5007616223" evidence="16">
    <location>
        <begin position="37"/>
        <end position="822"/>
    </location>
</feature>
<evidence type="ECO:0000256" key="8">
    <source>
        <dbReference type="ARBA" id="ARBA00023004"/>
    </source>
</evidence>
<evidence type="ECO:0000256" key="15">
    <source>
        <dbReference type="RuleBase" id="RU003357"/>
    </source>
</evidence>
<evidence type="ECO:0000313" key="18">
    <source>
        <dbReference type="EMBL" id="SAI68896.1"/>
    </source>
</evidence>
<evidence type="ECO:0000256" key="5">
    <source>
        <dbReference type="ARBA" id="ARBA00022496"/>
    </source>
</evidence>
<dbReference type="GO" id="GO:0015344">
    <property type="term" value="F:siderophore uptake transmembrane transporter activity"/>
    <property type="evidence" value="ECO:0007669"/>
    <property type="project" value="TreeGrafter"/>
</dbReference>
<name>A0A157SG60_9BORD</name>
<dbReference type="InterPro" id="IPR011662">
    <property type="entry name" value="Secretin/TonB_short_N"/>
</dbReference>
<dbReference type="CDD" id="cd01347">
    <property type="entry name" value="ligand_gated_channel"/>
    <property type="match status" value="1"/>
</dbReference>
<keyword evidence="5" id="KW-0410">Iron transport</keyword>
<dbReference type="GO" id="GO:0015891">
    <property type="term" value="P:siderophore transport"/>
    <property type="evidence" value="ECO:0007669"/>
    <property type="project" value="InterPro"/>
</dbReference>
<evidence type="ECO:0000256" key="14">
    <source>
        <dbReference type="PROSITE-ProRule" id="PRU01360"/>
    </source>
</evidence>
<sequence>MSDLRRRAVLPRPAAAVSQACLAGLLAATLPPAAQAQAGASGQDSAQQGQVRHYDIPAGALGDVLAQYARQSGILLASPPGLVQGRRSAGVRGAHDPHSALSDILGGTGLDAVRDAQGDYQLRASQGGVTTLAPVRVLGRDPATTEGSRSYASKVLTIAKGDQASLDIPQAVSVITRQRMDDQGISDIREALANAPGVSMVANEPGGHFYSRGFFIQSYQFDGVPLERQLYARGSAFNSDTSIYDRVEIMRGPQGLFEGAGDPSGSVNMVRKRPTQERQVILTGKIGSWDQYGAQADMGGALNDSGSLRGRVVMNYETAGSFRDYLDTNDRTFYGALDIDLGSATTLGLGYSRERPYGGIDWSGLPGYADGSIPDFKRSTNLSAPWNHAYKSQDTWFADLTHRFANGWKFKAALVRVQEDNDIKYLLRSGTLGPPNTVRGDAYAFDMASRNLGGDAYLTGDAIVLGRKLDLTLGGNFSHQRSTDIWGWRRNVESLNGSYDQRSTASDIDSYDIINTNRMNDGYRSDKKGLYATARYALAEPLSVVLGGRYSWYEQTYVSDGVWGYSESTARESGEFTPFLGLVYKLSSQWSAYASYADIFRPQSQRGVDGQFLSPVTGKNHELGLKAELLDGRAEAAFALFRTEQKKVAFEEGGIPEEVANAQCGGTCYRPSAQVRSQGFEASLNGEVWPGLQLAASYTYTHTRHRGSDVPSVGYDISANTGVPRHLARLWANYRLQDAWNRWSIGAGLTTQSQSSGFAYYGRKQGGYTVLDARVGYQISDNLSAALNIGNLTDKKYYSSISYDRNYFGTPRSYLLTVQYRM</sequence>
<proteinExistence type="inferred from homology"/>
<keyword evidence="6 14" id="KW-0812">Transmembrane</keyword>
<evidence type="ECO:0000256" key="16">
    <source>
        <dbReference type="SAM" id="SignalP"/>
    </source>
</evidence>
<accession>A0A157SG60</accession>
<feature type="domain" description="Secretin/TonB short N-terminal" evidence="17">
    <location>
        <begin position="74"/>
        <end position="125"/>
    </location>
</feature>
<dbReference type="Pfam" id="PF07715">
    <property type="entry name" value="Plug"/>
    <property type="match status" value="1"/>
</dbReference>
<evidence type="ECO:0000256" key="6">
    <source>
        <dbReference type="ARBA" id="ARBA00022692"/>
    </source>
</evidence>
<dbReference type="InterPro" id="IPR036942">
    <property type="entry name" value="Beta-barrel_TonB_sf"/>
</dbReference>
<keyword evidence="19" id="KW-1185">Reference proteome</keyword>
<comment type="subcellular location">
    <subcellularLocation>
        <location evidence="1 14">Cell outer membrane</location>
        <topology evidence="1 14">Multi-pass membrane protein</topology>
    </subcellularLocation>
</comment>
<dbReference type="Proteomes" id="UP000076848">
    <property type="component" value="Unassembled WGS sequence"/>
</dbReference>
<keyword evidence="13 14" id="KW-0998">Cell outer membrane</keyword>
<dbReference type="Gene3D" id="2.40.170.20">
    <property type="entry name" value="TonB-dependent receptor, beta-barrel domain"/>
    <property type="match status" value="1"/>
</dbReference>
<evidence type="ECO:0000256" key="1">
    <source>
        <dbReference type="ARBA" id="ARBA00004571"/>
    </source>
</evidence>
<evidence type="ECO:0000256" key="2">
    <source>
        <dbReference type="ARBA" id="ARBA00009810"/>
    </source>
</evidence>
<dbReference type="InterPro" id="IPR012910">
    <property type="entry name" value="Plug_dom"/>
</dbReference>
<keyword evidence="8" id="KW-0408">Iron</keyword>
<dbReference type="NCBIfam" id="TIGR01783">
    <property type="entry name" value="TonB-siderophor"/>
    <property type="match status" value="1"/>
</dbReference>
<dbReference type="GO" id="GO:0009279">
    <property type="term" value="C:cell outer membrane"/>
    <property type="evidence" value="ECO:0007669"/>
    <property type="project" value="UniProtKB-SubCell"/>
</dbReference>
<dbReference type="RefSeq" id="WP_156513354.1">
    <property type="nucleotide sequence ID" value="NZ_FKIF01000006.1"/>
</dbReference>
<dbReference type="InterPro" id="IPR039426">
    <property type="entry name" value="TonB-dep_rcpt-like"/>
</dbReference>
<dbReference type="InterPro" id="IPR000531">
    <property type="entry name" value="Beta-barrel_TonB"/>
</dbReference>
<dbReference type="PANTHER" id="PTHR32552:SF74">
    <property type="entry name" value="HYDROXAMATE SIDEROPHORE RECEPTOR FHUE"/>
    <property type="match status" value="1"/>
</dbReference>
<dbReference type="PROSITE" id="PS51318">
    <property type="entry name" value="TAT"/>
    <property type="match status" value="1"/>
</dbReference>
<evidence type="ECO:0000313" key="19">
    <source>
        <dbReference type="Proteomes" id="UP000076848"/>
    </source>
</evidence>
<dbReference type="OrthoDB" id="8533686at2"/>
<dbReference type="Pfam" id="PF00593">
    <property type="entry name" value="TonB_dep_Rec_b-barrel"/>
    <property type="match status" value="1"/>
</dbReference>
<dbReference type="GO" id="GO:0038023">
    <property type="term" value="F:signaling receptor activity"/>
    <property type="evidence" value="ECO:0007669"/>
    <property type="project" value="InterPro"/>
</dbReference>
<dbReference type="Gene3D" id="3.55.50.30">
    <property type="match status" value="1"/>
</dbReference>
<keyword evidence="10 15" id="KW-0798">TonB box</keyword>
<keyword evidence="12 18" id="KW-0675">Receptor</keyword>
<keyword evidence="7 16" id="KW-0732">Signal</keyword>
<evidence type="ECO:0000256" key="3">
    <source>
        <dbReference type="ARBA" id="ARBA00022448"/>
    </source>
</evidence>
<dbReference type="PROSITE" id="PS52016">
    <property type="entry name" value="TONB_DEPENDENT_REC_3"/>
    <property type="match status" value="1"/>
</dbReference>
<keyword evidence="4 14" id="KW-1134">Transmembrane beta strand</keyword>
<keyword evidence="3 14" id="KW-0813">Transport</keyword>
<evidence type="ECO:0000256" key="7">
    <source>
        <dbReference type="ARBA" id="ARBA00022729"/>
    </source>
</evidence>
<reference evidence="18 19" key="1">
    <citation type="submission" date="2016-04" db="EMBL/GenBank/DDBJ databases">
        <authorList>
            <consortium name="Pathogen Informatics"/>
        </authorList>
    </citation>
    <scope>NUCLEOTIDE SEQUENCE [LARGE SCALE GENOMIC DNA]</scope>
    <source>
        <strain evidence="18 19">H050680373</strain>
    </source>
</reference>
<dbReference type="FunFam" id="2.170.130.10:FF:000010">
    <property type="entry name" value="Ferripyoverdine receptor"/>
    <property type="match status" value="1"/>
</dbReference>
<evidence type="ECO:0000259" key="17">
    <source>
        <dbReference type="SMART" id="SM00965"/>
    </source>
</evidence>
<evidence type="ECO:0000256" key="12">
    <source>
        <dbReference type="ARBA" id="ARBA00023170"/>
    </source>
</evidence>
<keyword evidence="11 14" id="KW-0472">Membrane</keyword>
<dbReference type="SUPFAM" id="SSF56935">
    <property type="entry name" value="Porins"/>
    <property type="match status" value="1"/>
</dbReference>
<dbReference type="InterPro" id="IPR006311">
    <property type="entry name" value="TAT_signal"/>
</dbReference>
<dbReference type="SMART" id="SM00965">
    <property type="entry name" value="STN"/>
    <property type="match status" value="1"/>
</dbReference>
<dbReference type="PANTHER" id="PTHR32552">
    <property type="entry name" value="FERRICHROME IRON RECEPTOR-RELATED"/>
    <property type="match status" value="1"/>
</dbReference>
<evidence type="ECO:0000256" key="9">
    <source>
        <dbReference type="ARBA" id="ARBA00023065"/>
    </source>
</evidence>
<dbReference type="EMBL" id="FKIF01000006">
    <property type="protein sequence ID" value="SAI68896.1"/>
    <property type="molecule type" value="Genomic_DNA"/>
</dbReference>
<dbReference type="Gene3D" id="2.170.130.10">
    <property type="entry name" value="TonB-dependent receptor, plug domain"/>
    <property type="match status" value="1"/>
</dbReference>
<evidence type="ECO:0000256" key="13">
    <source>
        <dbReference type="ARBA" id="ARBA00023237"/>
    </source>
</evidence>
<evidence type="ECO:0000256" key="11">
    <source>
        <dbReference type="ARBA" id="ARBA00023136"/>
    </source>
</evidence>
<dbReference type="AlphaFoldDB" id="A0A157SG60"/>
<gene>
    <name evidence="18" type="primary">fpvA_4</name>
    <name evidence="18" type="ORF">SAMEA3906486_02165</name>
</gene>
<evidence type="ECO:0000256" key="10">
    <source>
        <dbReference type="ARBA" id="ARBA00023077"/>
    </source>
</evidence>